<evidence type="ECO:0000313" key="4">
    <source>
        <dbReference type="Proteomes" id="UP000179769"/>
    </source>
</evidence>
<dbReference type="EMBL" id="MAXA01000113">
    <property type="protein sequence ID" value="OHV37211.1"/>
    <property type="molecule type" value="Genomic_DNA"/>
</dbReference>
<dbReference type="AlphaFoldDB" id="A0A1S1QUV4"/>
<keyword evidence="2" id="KW-1133">Transmembrane helix</keyword>
<sequence length="151" mass="16022">MPAVPGTLPDVIPRRPRRTSRRSAAAGDLPPTSRSGRRVAARRVLTVAALSLFTVPFLAVSASAQDVGTPYDPDPLSAVHAWALYGGTVIGGFLLAFLLTAVTSRLSRPSRYRPGQPWEHDEIWIGAKPEDIEAKRSRAAVPGAGGASGTW</sequence>
<feature type="transmembrane region" description="Helical" evidence="2">
    <location>
        <begin position="82"/>
        <end position="103"/>
    </location>
</feature>
<organism evidence="3 4">
    <name type="scientific">Parafrankia soli</name>
    <dbReference type="NCBI Taxonomy" id="2599596"/>
    <lineage>
        <taxon>Bacteria</taxon>
        <taxon>Bacillati</taxon>
        <taxon>Actinomycetota</taxon>
        <taxon>Actinomycetes</taxon>
        <taxon>Frankiales</taxon>
        <taxon>Frankiaceae</taxon>
        <taxon>Parafrankia</taxon>
    </lineage>
</organism>
<proteinExistence type="predicted"/>
<protein>
    <submittedName>
        <fullName evidence="3">Uncharacterized protein</fullName>
    </submittedName>
</protein>
<gene>
    <name evidence="3" type="ORF">BBK14_02140</name>
</gene>
<dbReference type="OrthoDB" id="5193416at2"/>
<comment type="caution">
    <text evidence="3">The sequence shown here is derived from an EMBL/GenBank/DDBJ whole genome shotgun (WGS) entry which is preliminary data.</text>
</comment>
<accession>A0A1S1QUV4</accession>
<keyword evidence="4" id="KW-1185">Reference proteome</keyword>
<feature type="transmembrane region" description="Helical" evidence="2">
    <location>
        <begin position="44"/>
        <end position="62"/>
    </location>
</feature>
<evidence type="ECO:0000313" key="3">
    <source>
        <dbReference type="EMBL" id="OHV37211.1"/>
    </source>
</evidence>
<name>A0A1S1QUV4_9ACTN</name>
<reference evidence="4" key="1">
    <citation type="submission" date="2016-07" db="EMBL/GenBank/DDBJ databases">
        <title>Frankia sp. NRRL B-16219 Genome sequencing.</title>
        <authorList>
            <person name="Ghodhbane-Gtari F."/>
            <person name="Swanson E."/>
            <person name="Gueddou A."/>
            <person name="Louati M."/>
            <person name="Nouioui I."/>
            <person name="Hezbri K."/>
            <person name="Abebe-Akele F."/>
            <person name="Simpson S."/>
            <person name="Morris K."/>
            <person name="Thomas K."/>
            <person name="Gtari M."/>
            <person name="Tisa L.S."/>
        </authorList>
    </citation>
    <scope>NUCLEOTIDE SEQUENCE [LARGE SCALE GENOMIC DNA]</scope>
    <source>
        <strain evidence="4">NRRL B-16219</strain>
    </source>
</reference>
<dbReference type="Proteomes" id="UP000179769">
    <property type="component" value="Unassembled WGS sequence"/>
</dbReference>
<evidence type="ECO:0000256" key="1">
    <source>
        <dbReference type="SAM" id="MobiDB-lite"/>
    </source>
</evidence>
<keyword evidence="2" id="KW-0812">Transmembrane</keyword>
<feature type="region of interest" description="Disordered" evidence="1">
    <location>
        <begin position="1"/>
        <end position="35"/>
    </location>
</feature>
<evidence type="ECO:0000256" key="2">
    <source>
        <dbReference type="SAM" id="Phobius"/>
    </source>
</evidence>
<keyword evidence="2" id="KW-0472">Membrane</keyword>